<dbReference type="PANTHER" id="PTHR41260:SF1">
    <property type="entry name" value="PROTEIN ECSC"/>
    <property type="match status" value="1"/>
</dbReference>
<dbReference type="Pfam" id="PF12787">
    <property type="entry name" value="EcsC"/>
    <property type="match status" value="1"/>
</dbReference>
<proteinExistence type="predicted"/>
<dbReference type="InterPro" id="IPR024787">
    <property type="entry name" value="EcsC"/>
</dbReference>
<comment type="caution">
    <text evidence="1">The sequence shown here is derived from an EMBL/GenBank/DDBJ whole genome shotgun (WGS) entry which is preliminary data.</text>
</comment>
<dbReference type="Proteomes" id="UP000269689">
    <property type="component" value="Unassembled WGS sequence"/>
</dbReference>
<dbReference type="RefSeq" id="WP_123792947.1">
    <property type="nucleotide sequence ID" value="NZ_RKQK01000002.1"/>
</dbReference>
<dbReference type="EMBL" id="RKQK01000002">
    <property type="protein sequence ID" value="RPE67038.1"/>
    <property type="molecule type" value="Genomic_DNA"/>
</dbReference>
<evidence type="ECO:0000313" key="1">
    <source>
        <dbReference type="EMBL" id="RPE67038.1"/>
    </source>
</evidence>
<dbReference type="PANTHER" id="PTHR41260">
    <property type="entry name" value="PROTEIN ECSC"/>
    <property type="match status" value="1"/>
</dbReference>
<name>A0A3N4UB65_9RHOB</name>
<evidence type="ECO:0000313" key="2">
    <source>
        <dbReference type="Proteomes" id="UP000269689"/>
    </source>
</evidence>
<accession>A0A3N4UB65</accession>
<organism evidence="1 2">
    <name type="scientific">Pacificibacter maritimus</name>
    <dbReference type="NCBI Taxonomy" id="762213"/>
    <lineage>
        <taxon>Bacteria</taxon>
        <taxon>Pseudomonadati</taxon>
        <taxon>Pseudomonadota</taxon>
        <taxon>Alphaproteobacteria</taxon>
        <taxon>Rhodobacterales</taxon>
        <taxon>Roseobacteraceae</taxon>
        <taxon>Pacificibacter</taxon>
    </lineage>
</organism>
<sequence length="257" mass="26955">MKHKTPLLYDGDAAVLQAPTPEAIRVLAKRLRRANNAGMQILNMVGGTADGLFGKLPKPIKTQLESTTLSALDLAFSGATRSRKNGFEGGGWLSKAISSGLGAVGGAGGLPTALAELPVTTTVLLHAIQAVAYEHGFDPERDDIRKACINVFAAAGPLEDDDGADLGFLAARTSLTGATLNGIIARVAPRLSVVLGQKLAAQTVPVLGAVAGAATNYVYTAYYQDMAHVTFGMLRLAEDSGESYETLKEMLRKEMRA</sequence>
<dbReference type="AlphaFoldDB" id="A0A3N4UB65"/>
<gene>
    <name evidence="1" type="ORF">EDD53_1442</name>
</gene>
<keyword evidence="2" id="KW-1185">Reference proteome</keyword>
<protein>
    <submittedName>
        <fullName evidence="1">EcsC family protein</fullName>
    </submittedName>
</protein>
<dbReference type="OrthoDB" id="7569638at2"/>
<reference evidence="1 2" key="1">
    <citation type="submission" date="2018-11" db="EMBL/GenBank/DDBJ databases">
        <title>Genomic Encyclopedia of Type Strains, Phase IV (KMG-IV): sequencing the most valuable type-strain genomes for metagenomic binning, comparative biology and taxonomic classification.</title>
        <authorList>
            <person name="Goeker M."/>
        </authorList>
    </citation>
    <scope>NUCLEOTIDE SEQUENCE [LARGE SCALE GENOMIC DNA]</scope>
    <source>
        <strain evidence="1 2">DSM 104731</strain>
    </source>
</reference>